<dbReference type="InterPro" id="IPR002401">
    <property type="entry name" value="Cyt_P450_E_grp-I"/>
</dbReference>
<dbReference type="GO" id="GO:0016020">
    <property type="term" value="C:membrane"/>
    <property type="evidence" value="ECO:0007669"/>
    <property type="project" value="UniProtKB-SubCell"/>
</dbReference>
<evidence type="ECO:0000256" key="1">
    <source>
        <dbReference type="ARBA" id="ARBA00004167"/>
    </source>
</evidence>
<evidence type="ECO:0000256" key="3">
    <source>
        <dbReference type="ARBA" id="ARBA00022692"/>
    </source>
</evidence>
<protein>
    <submittedName>
        <fullName evidence="13">Cytochrome P450 89A2</fullName>
    </submittedName>
</protein>
<dbReference type="CDD" id="cd11075">
    <property type="entry name" value="CYP77_89"/>
    <property type="match status" value="1"/>
</dbReference>
<dbReference type="Pfam" id="PF00067">
    <property type="entry name" value="p450"/>
    <property type="match status" value="1"/>
</dbReference>
<dbReference type="PANTHER" id="PTHR24298:SF800">
    <property type="entry name" value="CYTOCHROME P450 89A2-RELATED"/>
    <property type="match status" value="1"/>
</dbReference>
<evidence type="ECO:0000256" key="2">
    <source>
        <dbReference type="ARBA" id="ARBA00022617"/>
    </source>
</evidence>
<dbReference type="Proteomes" id="UP001140206">
    <property type="component" value="Chromosome 3"/>
</dbReference>
<evidence type="ECO:0000256" key="11">
    <source>
        <dbReference type="RuleBase" id="RU000461"/>
    </source>
</evidence>
<evidence type="ECO:0000256" key="5">
    <source>
        <dbReference type="ARBA" id="ARBA00022989"/>
    </source>
</evidence>
<dbReference type="GO" id="GO:0005506">
    <property type="term" value="F:iron ion binding"/>
    <property type="evidence" value="ECO:0007669"/>
    <property type="project" value="InterPro"/>
</dbReference>
<name>A0AAV8DZS8_9POAL</name>
<keyword evidence="8 11" id="KW-0503">Monooxygenase</keyword>
<feature type="binding site" description="axial binding residue" evidence="10">
    <location>
        <position position="440"/>
    </location>
    <ligand>
        <name>heme</name>
        <dbReference type="ChEBI" id="CHEBI:30413"/>
    </ligand>
    <ligandPart>
        <name>Fe</name>
        <dbReference type="ChEBI" id="CHEBI:18248"/>
    </ligandPart>
</feature>
<keyword evidence="9 12" id="KW-0472">Membrane</keyword>
<feature type="transmembrane region" description="Helical" evidence="12">
    <location>
        <begin position="6"/>
        <end position="22"/>
    </location>
</feature>
<dbReference type="EMBL" id="JAMFTS010000003">
    <property type="protein sequence ID" value="KAJ4774740.1"/>
    <property type="molecule type" value="Genomic_DNA"/>
</dbReference>
<dbReference type="AlphaFoldDB" id="A0AAV8DZS8"/>
<gene>
    <name evidence="13" type="ORF">LUZ62_058997</name>
</gene>
<keyword evidence="2 10" id="KW-0349">Heme</keyword>
<keyword evidence="6 11" id="KW-0560">Oxidoreductase</keyword>
<dbReference type="FunFam" id="1.10.630.10:FF:000012">
    <property type="entry name" value="Cytochrome P450 family protein"/>
    <property type="match status" value="1"/>
</dbReference>
<dbReference type="InterPro" id="IPR001128">
    <property type="entry name" value="Cyt_P450"/>
</dbReference>
<evidence type="ECO:0000256" key="12">
    <source>
        <dbReference type="SAM" id="Phobius"/>
    </source>
</evidence>
<feature type="transmembrane region" description="Helical" evidence="12">
    <location>
        <begin position="166"/>
        <end position="185"/>
    </location>
</feature>
<evidence type="ECO:0000313" key="14">
    <source>
        <dbReference type="Proteomes" id="UP001140206"/>
    </source>
</evidence>
<keyword evidence="3 12" id="KW-0812">Transmembrane</keyword>
<comment type="caution">
    <text evidence="13">The sequence shown here is derived from an EMBL/GenBank/DDBJ whole genome shotgun (WGS) entry which is preliminary data.</text>
</comment>
<evidence type="ECO:0000256" key="4">
    <source>
        <dbReference type="ARBA" id="ARBA00022723"/>
    </source>
</evidence>
<dbReference type="SUPFAM" id="SSF48264">
    <property type="entry name" value="Cytochrome P450"/>
    <property type="match status" value="1"/>
</dbReference>
<sequence>MEDWLFYLLTLFICIFLTILLSQSRKGPSLPPGPRSPVISLIRSPFEFESFIRGLFQKHGPVISIKVLTRSTVFIGDRAAAYQAFIQQGATFGDRPTSNPAGQILSSGQKNISSAKYGPVWRALRRNLTAEILHPSRVQMYGPARKWMLSILIDGLKAQMEKEGSVVAMESFLFSMFCLLVFMCFGDKLDEAKIREIEEVQKQSMLIFVKLQVFSIFPRITKIIFWKRWNKLLSIRKRQEEIFLPLIRARKEKKEGEDISFSYVDSLLALEIPEVGGRKLTEGEMVSLCSEFLTAGTDTTATALQWIMANLVKQPDIQQKLWNEIEQVVGNDSDEVKEDDLQKMVYLKAVVLEGLRRHPPGHFVLPHTVSQDSELNGYRIPKNAPINVLVANIGCDGSIWSDPFDYRPERFMEGGEGEGVDLTGTKEIKMMPFGAGRRICPGMALALMHLEYFVANLVKEFEWKEIDEEKVDLAEKLEFTVVMKKPLKAYIVPRRKV</sequence>
<evidence type="ECO:0000256" key="10">
    <source>
        <dbReference type="PIRSR" id="PIRSR602401-1"/>
    </source>
</evidence>
<keyword evidence="7 10" id="KW-0408">Iron</keyword>
<reference evidence="13" key="1">
    <citation type="submission" date="2022-08" db="EMBL/GenBank/DDBJ databases">
        <authorList>
            <person name="Marques A."/>
        </authorList>
    </citation>
    <scope>NUCLEOTIDE SEQUENCE</scope>
    <source>
        <strain evidence="13">RhyPub2mFocal</strain>
        <tissue evidence="13">Leaves</tissue>
    </source>
</reference>
<proteinExistence type="inferred from homology"/>
<dbReference type="InterPro" id="IPR051103">
    <property type="entry name" value="Plant_metabolite_P450s"/>
</dbReference>
<comment type="cofactor">
    <cofactor evidence="10">
        <name>heme</name>
        <dbReference type="ChEBI" id="CHEBI:30413"/>
    </cofactor>
</comment>
<dbReference type="PRINTS" id="PR00463">
    <property type="entry name" value="EP450I"/>
</dbReference>
<keyword evidence="14" id="KW-1185">Reference proteome</keyword>
<dbReference type="GO" id="GO:0020037">
    <property type="term" value="F:heme binding"/>
    <property type="evidence" value="ECO:0007669"/>
    <property type="project" value="InterPro"/>
</dbReference>
<evidence type="ECO:0000256" key="9">
    <source>
        <dbReference type="ARBA" id="ARBA00023136"/>
    </source>
</evidence>
<evidence type="ECO:0000256" key="6">
    <source>
        <dbReference type="ARBA" id="ARBA00023002"/>
    </source>
</evidence>
<dbReference type="InterPro" id="IPR036396">
    <property type="entry name" value="Cyt_P450_sf"/>
</dbReference>
<evidence type="ECO:0000256" key="7">
    <source>
        <dbReference type="ARBA" id="ARBA00023004"/>
    </source>
</evidence>
<dbReference type="GO" id="GO:0016709">
    <property type="term" value="F:oxidoreductase activity, acting on paired donors, with incorporation or reduction of molecular oxygen, NAD(P)H as one donor, and incorporation of one atom of oxygen"/>
    <property type="evidence" value="ECO:0007669"/>
    <property type="project" value="TreeGrafter"/>
</dbReference>
<keyword evidence="5 12" id="KW-1133">Transmembrane helix</keyword>
<comment type="similarity">
    <text evidence="11">Belongs to the cytochrome P450 family.</text>
</comment>
<comment type="subcellular location">
    <subcellularLocation>
        <location evidence="1">Membrane</location>
        <topology evidence="1">Single-pass membrane protein</topology>
    </subcellularLocation>
</comment>
<accession>A0AAV8DZS8</accession>
<dbReference type="PROSITE" id="PS00086">
    <property type="entry name" value="CYTOCHROME_P450"/>
    <property type="match status" value="1"/>
</dbReference>
<organism evidence="13 14">
    <name type="scientific">Rhynchospora pubera</name>
    <dbReference type="NCBI Taxonomy" id="906938"/>
    <lineage>
        <taxon>Eukaryota</taxon>
        <taxon>Viridiplantae</taxon>
        <taxon>Streptophyta</taxon>
        <taxon>Embryophyta</taxon>
        <taxon>Tracheophyta</taxon>
        <taxon>Spermatophyta</taxon>
        <taxon>Magnoliopsida</taxon>
        <taxon>Liliopsida</taxon>
        <taxon>Poales</taxon>
        <taxon>Cyperaceae</taxon>
        <taxon>Cyperoideae</taxon>
        <taxon>Rhynchosporeae</taxon>
        <taxon>Rhynchospora</taxon>
    </lineage>
</organism>
<evidence type="ECO:0000256" key="8">
    <source>
        <dbReference type="ARBA" id="ARBA00023033"/>
    </source>
</evidence>
<keyword evidence="4 10" id="KW-0479">Metal-binding</keyword>
<dbReference type="InterPro" id="IPR017972">
    <property type="entry name" value="Cyt_P450_CS"/>
</dbReference>
<dbReference type="PRINTS" id="PR00385">
    <property type="entry name" value="P450"/>
</dbReference>
<dbReference type="PANTHER" id="PTHR24298">
    <property type="entry name" value="FLAVONOID 3'-MONOOXYGENASE-RELATED"/>
    <property type="match status" value="1"/>
</dbReference>
<dbReference type="Gene3D" id="1.10.630.10">
    <property type="entry name" value="Cytochrome P450"/>
    <property type="match status" value="1"/>
</dbReference>
<evidence type="ECO:0000313" key="13">
    <source>
        <dbReference type="EMBL" id="KAJ4774740.1"/>
    </source>
</evidence>